<name>A0ABZ2IPG4_9BACT</name>
<gene>
    <name evidence="2" type="ORF">NEE14_009560</name>
</gene>
<keyword evidence="1" id="KW-0732">Signal</keyword>
<dbReference type="PANTHER" id="PTHR43405">
    <property type="entry name" value="GLYCOSYL HYDROLASE DIGH"/>
    <property type="match status" value="1"/>
</dbReference>
<keyword evidence="3" id="KW-1185">Reference proteome</keyword>
<reference evidence="2 3" key="1">
    <citation type="submission" date="2024-02" db="EMBL/GenBank/DDBJ databases">
        <title>Whole genome sequencing of Parabacteroides sp. AD58.</title>
        <authorList>
            <person name="Chaplin A.V."/>
            <person name="Pikina A.P."/>
            <person name="Sokolova S.R."/>
            <person name="Korostin D.O."/>
            <person name="Efimov B.A."/>
        </authorList>
    </citation>
    <scope>NUCLEOTIDE SEQUENCE [LARGE SCALE GENOMIC DNA]</scope>
    <source>
        <strain evidence="2 3">AD58</strain>
    </source>
</reference>
<accession>A0ABZ2IPG4</accession>
<evidence type="ECO:0000256" key="1">
    <source>
        <dbReference type="SAM" id="SignalP"/>
    </source>
</evidence>
<dbReference type="Gene3D" id="3.20.20.80">
    <property type="entry name" value="Glycosidases"/>
    <property type="match status" value="1"/>
</dbReference>
<evidence type="ECO:0008006" key="4">
    <source>
        <dbReference type="Google" id="ProtNLM"/>
    </source>
</evidence>
<proteinExistence type="predicted"/>
<dbReference type="Proteomes" id="UP001320603">
    <property type="component" value="Chromosome"/>
</dbReference>
<organism evidence="2 3">
    <name type="scientific">Parabacteroides absconsus</name>
    <dbReference type="NCBI Taxonomy" id="2951805"/>
    <lineage>
        <taxon>Bacteria</taxon>
        <taxon>Pseudomonadati</taxon>
        <taxon>Bacteroidota</taxon>
        <taxon>Bacteroidia</taxon>
        <taxon>Bacteroidales</taxon>
        <taxon>Tannerellaceae</taxon>
        <taxon>Parabacteroides</taxon>
    </lineage>
</organism>
<feature type="signal peptide" evidence="1">
    <location>
        <begin position="1"/>
        <end position="19"/>
    </location>
</feature>
<dbReference type="PANTHER" id="PTHR43405:SF1">
    <property type="entry name" value="GLYCOSYL HYDROLASE DIGH"/>
    <property type="match status" value="1"/>
</dbReference>
<dbReference type="PROSITE" id="PS51257">
    <property type="entry name" value="PROKAR_LIPOPROTEIN"/>
    <property type="match status" value="1"/>
</dbReference>
<evidence type="ECO:0000313" key="2">
    <source>
        <dbReference type="EMBL" id="WWV65275.1"/>
    </source>
</evidence>
<dbReference type="EMBL" id="CP146284">
    <property type="protein sequence ID" value="WWV65275.1"/>
    <property type="molecule type" value="Genomic_DNA"/>
</dbReference>
<feature type="chain" id="PRO_5047236030" description="Glycosyl hydrolase-like 10 domain-containing protein" evidence="1">
    <location>
        <begin position="20"/>
        <end position="372"/>
    </location>
</feature>
<sequence length="372" mass="41635">MVKQFLAIAAAVISLAACSGNTGNKIPVYGWQGEGDDATEASIESDFSKWKAHGLDGMCYNAGGFNVEKHARAAKIAHANGLEYHAWIPTMLKADADSTWYAVNRKGESAYKVQAYVPYYKCMCPNNEDVINYLVTEYSKIADIPEVDYIHLDYIRYVDVILARGLWEKYGLVMNEEYPTADYCYCDKCVADFKAATGIDIKAVEDPSKCEEWKEFRYNVITNLVDKIADAVHAKGKKVSAAVFPGPESYAKKLVRQEWNKWNIDAFFPMNYNDFYLEPASWVGEITAEEVASVNGEKPIYSGLFICHDWKNKANIKDPEGHGLVPSEIAEAVRGSMEAGAAGVSLFVPANMTDEHWVEFDKAIHETYKVKK</sequence>
<protein>
    <recommendedName>
        <fullName evidence="4">Glycosyl hydrolase-like 10 domain-containing protein</fullName>
    </recommendedName>
</protein>
<evidence type="ECO:0000313" key="3">
    <source>
        <dbReference type="Proteomes" id="UP001320603"/>
    </source>
</evidence>
<dbReference type="RefSeq" id="WP_251968230.1">
    <property type="nucleotide sequence ID" value="NZ_CP146284.1"/>
</dbReference>
<dbReference type="InterPro" id="IPR052177">
    <property type="entry name" value="Divisome_Glycosyl_Hydrolase"/>
</dbReference>